<name>A0AAV0MXC0_9ROSI</name>
<dbReference type="EMBL" id="CAMGYJ010000007">
    <property type="protein sequence ID" value="CAI0450990.1"/>
    <property type="molecule type" value="Genomic_DNA"/>
</dbReference>
<evidence type="ECO:0000259" key="4">
    <source>
        <dbReference type="Pfam" id="PF00407"/>
    </source>
</evidence>
<reference evidence="5" key="1">
    <citation type="submission" date="2022-08" db="EMBL/GenBank/DDBJ databases">
        <authorList>
            <person name="Gutierrez-Valencia J."/>
        </authorList>
    </citation>
    <scope>NUCLEOTIDE SEQUENCE</scope>
</reference>
<gene>
    <name evidence="5" type="ORF">LITE_LOCUS30715</name>
</gene>
<keyword evidence="6" id="KW-1185">Reference proteome</keyword>
<evidence type="ECO:0000256" key="1">
    <source>
        <dbReference type="ARBA" id="ARBA00009744"/>
    </source>
</evidence>
<dbReference type="Gene3D" id="3.30.530.20">
    <property type="match status" value="1"/>
</dbReference>
<organism evidence="5 6">
    <name type="scientific">Linum tenue</name>
    <dbReference type="NCBI Taxonomy" id="586396"/>
    <lineage>
        <taxon>Eukaryota</taxon>
        <taxon>Viridiplantae</taxon>
        <taxon>Streptophyta</taxon>
        <taxon>Embryophyta</taxon>
        <taxon>Tracheophyta</taxon>
        <taxon>Spermatophyta</taxon>
        <taxon>Magnoliopsida</taxon>
        <taxon>eudicotyledons</taxon>
        <taxon>Gunneridae</taxon>
        <taxon>Pentapetalae</taxon>
        <taxon>rosids</taxon>
        <taxon>fabids</taxon>
        <taxon>Malpighiales</taxon>
        <taxon>Linaceae</taxon>
        <taxon>Linum</taxon>
    </lineage>
</organism>
<dbReference type="GO" id="GO:0038023">
    <property type="term" value="F:signaling receptor activity"/>
    <property type="evidence" value="ECO:0007669"/>
    <property type="project" value="TreeGrafter"/>
</dbReference>
<dbReference type="GO" id="GO:0004864">
    <property type="term" value="F:protein phosphatase inhibitor activity"/>
    <property type="evidence" value="ECO:0007669"/>
    <property type="project" value="TreeGrafter"/>
</dbReference>
<dbReference type="InterPro" id="IPR050279">
    <property type="entry name" value="Plant_def-hormone_signal"/>
</dbReference>
<dbReference type="Pfam" id="PF00407">
    <property type="entry name" value="Bet_v_1"/>
    <property type="match status" value="1"/>
</dbReference>
<dbReference type="Proteomes" id="UP001154282">
    <property type="component" value="Unassembled WGS sequence"/>
</dbReference>
<comment type="similarity">
    <text evidence="1">Belongs to the BetVI family.</text>
</comment>
<evidence type="ECO:0000313" key="5">
    <source>
        <dbReference type="EMBL" id="CAI0450990.1"/>
    </source>
</evidence>
<evidence type="ECO:0000256" key="2">
    <source>
        <dbReference type="ARBA" id="ARBA00022821"/>
    </source>
</evidence>
<dbReference type="GO" id="GO:0005737">
    <property type="term" value="C:cytoplasm"/>
    <property type="evidence" value="ECO:0007669"/>
    <property type="project" value="TreeGrafter"/>
</dbReference>
<protein>
    <recommendedName>
        <fullName evidence="4">Bet v I/Major latex protein domain-containing protein</fullName>
    </recommendedName>
</protein>
<dbReference type="SUPFAM" id="SSF55961">
    <property type="entry name" value="Bet v1-like"/>
    <property type="match status" value="1"/>
</dbReference>
<dbReference type="PANTHER" id="PTHR31213">
    <property type="entry name" value="OS08G0374000 PROTEIN-RELATED"/>
    <property type="match status" value="1"/>
</dbReference>
<evidence type="ECO:0000256" key="3">
    <source>
        <dbReference type="ARBA" id="ARBA00023265"/>
    </source>
</evidence>
<dbReference type="InterPro" id="IPR000916">
    <property type="entry name" value="Bet_v_I/MLP"/>
</dbReference>
<sequence>MFNAVILEANTTYTTVFPQMIKTIETIQGDGGPGTIFEIAFIDSVTAELMTLETKVDVVDPSNLTAKYTMTDSDDQVVVSELKFEKDGAKGCICKLTNQYVKKAEGIHSGAERVLRVNKKLFEYLSANPDICA</sequence>
<evidence type="ECO:0000313" key="6">
    <source>
        <dbReference type="Proteomes" id="UP001154282"/>
    </source>
</evidence>
<dbReference type="GO" id="GO:0009738">
    <property type="term" value="P:abscisic acid-activated signaling pathway"/>
    <property type="evidence" value="ECO:0007669"/>
    <property type="project" value="TreeGrafter"/>
</dbReference>
<comment type="caution">
    <text evidence="5">The sequence shown here is derived from an EMBL/GenBank/DDBJ whole genome shotgun (WGS) entry which is preliminary data.</text>
</comment>
<dbReference type="GO" id="GO:0006952">
    <property type="term" value="P:defense response"/>
    <property type="evidence" value="ECO:0007669"/>
    <property type="project" value="UniProtKB-KW"/>
</dbReference>
<keyword evidence="3" id="KW-0568">Pathogenesis-related protein</keyword>
<dbReference type="InterPro" id="IPR023393">
    <property type="entry name" value="START-like_dom_sf"/>
</dbReference>
<dbReference type="GO" id="GO:0010427">
    <property type="term" value="F:abscisic acid binding"/>
    <property type="evidence" value="ECO:0007669"/>
    <property type="project" value="TreeGrafter"/>
</dbReference>
<proteinExistence type="inferred from homology"/>
<dbReference type="FunFam" id="3.30.530.20:FF:000007">
    <property type="entry name" value="Major pollen allergen Bet v 1-A"/>
    <property type="match status" value="1"/>
</dbReference>
<keyword evidence="2" id="KW-0611">Plant defense</keyword>
<accession>A0AAV0MXC0</accession>
<dbReference type="PANTHER" id="PTHR31213:SF157">
    <property type="entry name" value="MAJOR ALLERGEN MAL D 1-LIKE"/>
    <property type="match status" value="1"/>
</dbReference>
<dbReference type="AlphaFoldDB" id="A0AAV0MXC0"/>
<dbReference type="GO" id="GO:0005634">
    <property type="term" value="C:nucleus"/>
    <property type="evidence" value="ECO:0007669"/>
    <property type="project" value="TreeGrafter"/>
</dbReference>
<feature type="domain" description="Bet v I/Major latex protein" evidence="4">
    <location>
        <begin position="12"/>
        <end position="108"/>
    </location>
</feature>